<dbReference type="AlphaFoldDB" id="A0A0R1KTY3"/>
<keyword evidence="1" id="KW-1133">Transmembrane helix</keyword>
<dbReference type="EMBL" id="AZDY01000037">
    <property type="protein sequence ID" value="KRK83410.1"/>
    <property type="molecule type" value="Genomic_DNA"/>
</dbReference>
<evidence type="ECO:0000256" key="1">
    <source>
        <dbReference type="SAM" id="Phobius"/>
    </source>
</evidence>
<dbReference type="Proteomes" id="UP000051515">
    <property type="component" value="Unassembled WGS sequence"/>
</dbReference>
<keyword evidence="1" id="KW-0472">Membrane</keyword>
<dbReference type="STRING" id="1423788.FC78_GL002227"/>
<evidence type="ECO:0008006" key="4">
    <source>
        <dbReference type="Google" id="ProtNLM"/>
    </source>
</evidence>
<keyword evidence="1" id="KW-0812">Transmembrane</keyword>
<keyword evidence="3" id="KW-1185">Reference proteome</keyword>
<dbReference type="Pfam" id="PF04531">
    <property type="entry name" value="Phage_holin_1"/>
    <property type="match status" value="1"/>
</dbReference>
<proteinExistence type="predicted"/>
<organism evidence="2 3">
    <name type="scientific">Companilactobacillus bobalius DSM 19674</name>
    <dbReference type="NCBI Taxonomy" id="1423788"/>
    <lineage>
        <taxon>Bacteria</taxon>
        <taxon>Bacillati</taxon>
        <taxon>Bacillota</taxon>
        <taxon>Bacilli</taxon>
        <taxon>Lactobacillales</taxon>
        <taxon>Lactobacillaceae</taxon>
        <taxon>Companilactobacillus</taxon>
        <taxon>Companilactobacillus bobalius</taxon>
    </lineage>
</organism>
<dbReference type="OrthoDB" id="2322822at2"/>
<evidence type="ECO:0000313" key="3">
    <source>
        <dbReference type="Proteomes" id="UP000051515"/>
    </source>
</evidence>
<evidence type="ECO:0000313" key="2">
    <source>
        <dbReference type="EMBL" id="KRK83410.1"/>
    </source>
</evidence>
<protein>
    <recommendedName>
        <fullName evidence="4">Holin</fullName>
    </recommendedName>
</protein>
<feature type="transmembrane region" description="Helical" evidence="1">
    <location>
        <begin position="45"/>
        <end position="63"/>
    </location>
</feature>
<gene>
    <name evidence="2" type="ORF">FC78_GL002227</name>
</gene>
<sequence length="79" mass="8655">MKNKLTLDTHSKTWWVSLISLILVFGQQVGHLLGWEITSDQINQIMAIVNTVLLIAGSLGLVYDTSGRVDGGEVDDKNS</sequence>
<name>A0A0R1KTY3_9LACO</name>
<accession>A0A0R1KTY3</accession>
<comment type="caution">
    <text evidence="2">The sequence shown here is derived from an EMBL/GenBank/DDBJ whole genome shotgun (WGS) entry which is preliminary data.</text>
</comment>
<dbReference type="RefSeq" id="WP_056952955.1">
    <property type="nucleotide sequence ID" value="NZ_AZDY01000037.1"/>
</dbReference>
<feature type="transmembrane region" description="Helical" evidence="1">
    <location>
        <begin position="14"/>
        <end position="33"/>
    </location>
</feature>
<dbReference type="InterPro" id="IPR006485">
    <property type="entry name" value="Phage-like_holin"/>
</dbReference>
<dbReference type="PATRIC" id="fig|1423788.3.peg.2297"/>
<reference evidence="2 3" key="1">
    <citation type="journal article" date="2015" name="Genome Announc.">
        <title>Expanding the biotechnology potential of lactobacilli through comparative genomics of 213 strains and associated genera.</title>
        <authorList>
            <person name="Sun Z."/>
            <person name="Harris H.M."/>
            <person name="McCann A."/>
            <person name="Guo C."/>
            <person name="Argimon S."/>
            <person name="Zhang W."/>
            <person name="Yang X."/>
            <person name="Jeffery I.B."/>
            <person name="Cooney J.C."/>
            <person name="Kagawa T.F."/>
            <person name="Liu W."/>
            <person name="Song Y."/>
            <person name="Salvetti E."/>
            <person name="Wrobel A."/>
            <person name="Rasinkangas P."/>
            <person name="Parkhill J."/>
            <person name="Rea M.C."/>
            <person name="O'Sullivan O."/>
            <person name="Ritari J."/>
            <person name="Douillard F.P."/>
            <person name="Paul Ross R."/>
            <person name="Yang R."/>
            <person name="Briner A.E."/>
            <person name="Felis G.E."/>
            <person name="de Vos W.M."/>
            <person name="Barrangou R."/>
            <person name="Klaenhammer T.R."/>
            <person name="Caufield P.W."/>
            <person name="Cui Y."/>
            <person name="Zhang H."/>
            <person name="O'Toole P.W."/>
        </authorList>
    </citation>
    <scope>NUCLEOTIDE SEQUENCE [LARGE SCALE GENOMIC DNA]</scope>
    <source>
        <strain evidence="2 3">DSM 19674</strain>
    </source>
</reference>